<geneLocation type="plasmid" evidence="4">
    <name>unnamed1</name>
</geneLocation>
<proteinExistence type="inferred from homology"/>
<dbReference type="Pfam" id="PF01464">
    <property type="entry name" value="SLT"/>
    <property type="match status" value="1"/>
</dbReference>
<dbReference type="AlphaFoldDB" id="A0A6P1GS43"/>
<dbReference type="InterPro" id="IPR023346">
    <property type="entry name" value="Lysozyme-like_dom_sf"/>
</dbReference>
<dbReference type="PANTHER" id="PTHR37423">
    <property type="entry name" value="SOLUBLE LYTIC MUREIN TRANSGLYCOSYLASE-RELATED"/>
    <property type="match status" value="1"/>
</dbReference>
<dbReference type="CDD" id="cd00254">
    <property type="entry name" value="LT-like"/>
    <property type="match status" value="1"/>
</dbReference>
<dbReference type="EMBL" id="CP047219">
    <property type="protein sequence ID" value="QHD70702.1"/>
    <property type="molecule type" value="Genomic_DNA"/>
</dbReference>
<comment type="similarity">
    <text evidence="1">Belongs to the transglycosylase Slt family.</text>
</comment>
<evidence type="ECO:0000256" key="2">
    <source>
        <dbReference type="ARBA" id="ARBA00009387"/>
    </source>
</evidence>
<comment type="similarity">
    <text evidence="2">Belongs to the virb1 family.</text>
</comment>
<evidence type="ECO:0000259" key="3">
    <source>
        <dbReference type="Pfam" id="PF01464"/>
    </source>
</evidence>
<keyword evidence="4" id="KW-0614">Plasmid</keyword>
<evidence type="ECO:0000256" key="1">
    <source>
        <dbReference type="ARBA" id="ARBA00007734"/>
    </source>
</evidence>
<dbReference type="SUPFAM" id="SSF53955">
    <property type="entry name" value="Lysozyme-like"/>
    <property type="match status" value="1"/>
</dbReference>
<feature type="domain" description="Transglycosylase SLT" evidence="3">
    <location>
        <begin position="122"/>
        <end position="211"/>
    </location>
</feature>
<dbReference type="PANTHER" id="PTHR37423:SF2">
    <property type="entry name" value="MEMBRANE-BOUND LYTIC MUREIN TRANSGLYCOSYLASE C"/>
    <property type="match status" value="1"/>
</dbReference>
<evidence type="ECO:0000313" key="4">
    <source>
        <dbReference type="EMBL" id="QHD70702.1"/>
    </source>
</evidence>
<accession>A0A6P1GS43</accession>
<protein>
    <submittedName>
        <fullName evidence="4">Transglycosylase SLT domain-containing protein</fullName>
    </submittedName>
</protein>
<gene>
    <name evidence="4" type="ORF">GS397_26450</name>
</gene>
<sequence>MGQPVPEADVSPVMPVAGSDAGIPEAFRVHDLSRRYVEYQMGQEFSAPAVGQGEPAASYDLAAAAVAPVSSIAVPGWMKGQYPTLAAVPFTPGCASIPYRPSGFLKPDAEARRAAYYGMMSAIACEHGIPTGLFDAMIIQESRYNPAAISKMKAYGLAQLMPGTAAQLGVNPYDPVQNLRGGARYLRTQLDTFGQVHLALAAYNAGPGRVKGGVVPRIRETQGYVATILDNWSRLRGYGAVQQRARFVPEPRGRTVAVSAF</sequence>
<organism evidence="4 5">
    <name type="scientific">Sphingobium yanoikuyae</name>
    <name type="common">Sphingomonas yanoikuyae</name>
    <dbReference type="NCBI Taxonomy" id="13690"/>
    <lineage>
        <taxon>Bacteria</taxon>
        <taxon>Pseudomonadati</taxon>
        <taxon>Pseudomonadota</taxon>
        <taxon>Alphaproteobacteria</taxon>
        <taxon>Sphingomonadales</taxon>
        <taxon>Sphingomonadaceae</taxon>
        <taxon>Sphingobium</taxon>
    </lineage>
</organism>
<name>A0A6P1GS43_SPHYA</name>
<dbReference type="InterPro" id="IPR008258">
    <property type="entry name" value="Transglycosylase_SLT_dom_1"/>
</dbReference>
<evidence type="ECO:0000313" key="5">
    <source>
        <dbReference type="Proteomes" id="UP000464086"/>
    </source>
</evidence>
<reference evidence="4 5" key="1">
    <citation type="submission" date="2019-12" db="EMBL/GenBank/DDBJ databases">
        <title>Functional and genomic insights into the Sphingobium yanoikuyae YC-JY1, a bacterium efficiently degrading bisphenol A.</title>
        <authorList>
            <person name="Jia Y."/>
            <person name="Li X."/>
            <person name="Wang J."/>
            <person name="Eltoukhy A."/>
            <person name="Lamraoui I."/>
            <person name="Yan Y."/>
        </authorList>
    </citation>
    <scope>NUCLEOTIDE SEQUENCE [LARGE SCALE GENOMIC DNA]</scope>
    <source>
        <strain evidence="4 5">YC-JY1</strain>
        <plasmid evidence="4 5">unnamed1</plasmid>
    </source>
</reference>
<dbReference type="Gene3D" id="1.10.530.10">
    <property type="match status" value="1"/>
</dbReference>
<dbReference type="Proteomes" id="UP000464086">
    <property type="component" value="Plasmid unnamed1"/>
</dbReference>